<dbReference type="EMBL" id="PGOL01006636">
    <property type="protein sequence ID" value="PKI33401.1"/>
    <property type="molecule type" value="Genomic_DNA"/>
</dbReference>
<keyword evidence="3" id="KW-1185">Reference proteome</keyword>
<dbReference type="AlphaFoldDB" id="A0A2I0HNY5"/>
<gene>
    <name evidence="2" type="ORF">CRG98_046209</name>
</gene>
<accession>A0A2I0HNY5</accession>
<evidence type="ECO:0000313" key="2">
    <source>
        <dbReference type="EMBL" id="PKI33401.1"/>
    </source>
</evidence>
<sequence>MSSIMWPQEDTLSVDLARLILHGEELELPGQSRRGAAEEACLKGEPRSGTTQGTSPLPPSSPAATSPPQAAIAELPPPVNPSRNPTELKPAKPDQPREARCDLAKPNLVGRLTDG</sequence>
<evidence type="ECO:0000313" key="3">
    <source>
        <dbReference type="Proteomes" id="UP000233551"/>
    </source>
</evidence>
<comment type="caution">
    <text evidence="2">The sequence shown here is derived from an EMBL/GenBank/DDBJ whole genome shotgun (WGS) entry which is preliminary data.</text>
</comment>
<organism evidence="2 3">
    <name type="scientific">Punica granatum</name>
    <name type="common">Pomegranate</name>
    <dbReference type="NCBI Taxonomy" id="22663"/>
    <lineage>
        <taxon>Eukaryota</taxon>
        <taxon>Viridiplantae</taxon>
        <taxon>Streptophyta</taxon>
        <taxon>Embryophyta</taxon>
        <taxon>Tracheophyta</taxon>
        <taxon>Spermatophyta</taxon>
        <taxon>Magnoliopsida</taxon>
        <taxon>eudicotyledons</taxon>
        <taxon>Gunneridae</taxon>
        <taxon>Pentapetalae</taxon>
        <taxon>rosids</taxon>
        <taxon>malvids</taxon>
        <taxon>Myrtales</taxon>
        <taxon>Lythraceae</taxon>
        <taxon>Punica</taxon>
    </lineage>
</organism>
<proteinExistence type="predicted"/>
<feature type="compositionally biased region" description="Low complexity" evidence="1">
    <location>
        <begin position="62"/>
        <end position="71"/>
    </location>
</feature>
<dbReference type="Proteomes" id="UP000233551">
    <property type="component" value="Unassembled WGS sequence"/>
</dbReference>
<evidence type="ECO:0000256" key="1">
    <source>
        <dbReference type="SAM" id="MobiDB-lite"/>
    </source>
</evidence>
<feature type="region of interest" description="Disordered" evidence="1">
    <location>
        <begin position="29"/>
        <end position="115"/>
    </location>
</feature>
<feature type="compositionally biased region" description="Basic and acidic residues" evidence="1">
    <location>
        <begin position="35"/>
        <end position="46"/>
    </location>
</feature>
<protein>
    <submittedName>
        <fullName evidence="2">Uncharacterized protein</fullName>
    </submittedName>
</protein>
<name>A0A2I0HNY5_PUNGR</name>
<reference evidence="2 3" key="1">
    <citation type="submission" date="2017-11" db="EMBL/GenBank/DDBJ databases">
        <title>De-novo sequencing of pomegranate (Punica granatum L.) genome.</title>
        <authorList>
            <person name="Akparov Z."/>
            <person name="Amiraslanov A."/>
            <person name="Hajiyeva S."/>
            <person name="Abbasov M."/>
            <person name="Kaur K."/>
            <person name="Hamwieh A."/>
            <person name="Solovyev V."/>
            <person name="Salamov A."/>
            <person name="Braich B."/>
            <person name="Kosarev P."/>
            <person name="Mahmoud A."/>
            <person name="Hajiyev E."/>
            <person name="Babayeva S."/>
            <person name="Izzatullayeva V."/>
            <person name="Mammadov A."/>
            <person name="Mammadov A."/>
            <person name="Sharifova S."/>
            <person name="Ojaghi J."/>
            <person name="Eynullazada K."/>
            <person name="Bayramov B."/>
            <person name="Abdulazimova A."/>
            <person name="Shahmuradov I."/>
        </authorList>
    </citation>
    <scope>NUCLEOTIDE SEQUENCE [LARGE SCALE GENOMIC DNA]</scope>
    <source>
        <strain evidence="3">cv. AG2017</strain>
        <tissue evidence="2">Leaf</tissue>
    </source>
</reference>
<feature type="compositionally biased region" description="Basic and acidic residues" evidence="1">
    <location>
        <begin position="89"/>
        <end position="103"/>
    </location>
</feature>